<feature type="domain" description="AAA" evidence="1">
    <location>
        <begin position="18"/>
        <end position="132"/>
    </location>
</feature>
<organism evidence="3">
    <name type="scientific">uncultured Thiotrichaceae bacterium</name>
    <dbReference type="NCBI Taxonomy" id="298394"/>
    <lineage>
        <taxon>Bacteria</taxon>
        <taxon>Pseudomonadati</taxon>
        <taxon>Pseudomonadota</taxon>
        <taxon>Gammaproteobacteria</taxon>
        <taxon>Thiotrichales</taxon>
        <taxon>Thiotrichaceae</taxon>
        <taxon>environmental samples</taxon>
    </lineage>
</organism>
<accession>A0A6S6U6G1</accession>
<dbReference type="InterPro" id="IPR027417">
    <property type="entry name" value="P-loop_NTPase"/>
</dbReference>
<protein>
    <submittedName>
        <fullName evidence="3">ATPase</fullName>
    </submittedName>
</protein>
<proteinExistence type="predicted"/>
<dbReference type="PANTHER" id="PTHR43566:SF2">
    <property type="entry name" value="DUF4143 DOMAIN-CONTAINING PROTEIN"/>
    <property type="match status" value="1"/>
</dbReference>
<evidence type="ECO:0000259" key="1">
    <source>
        <dbReference type="Pfam" id="PF13173"/>
    </source>
</evidence>
<dbReference type="Pfam" id="PF13635">
    <property type="entry name" value="DUF4143"/>
    <property type="match status" value="1"/>
</dbReference>
<sequence length="405" mass="45583">MLKRHIQHDIHTYLQHFPSLLITGARQVGKSTLALSLGIEHYVTLDDIATYQSAKTDPKGFINSLATPVIIDEVQRAPEIFIAIKEAIDQDRSPGRFILTGSSNLQGFRNLSDSLAGRIGIVDLYALSLSEIYQSDLSLIDKLFSDDELEQPSVVNITDNILLGGFPEIQTLPNAKTRLLWFSSYIRTYIERDLHDVSTIRNLDKFMRLYLALALRSGNLLNKADISRDCQIDTKSLDNYLSILNNTYQVRLLKPYFNNELKRLVKMPKVYMLDSGILCHLLKITQTAELVRSSNKGLVYETFVMSEITKAISYAEKPVDLGFYRTNDGKEIDFILDDGHSLVIIEVKAAHTVISSDFKHLKYFIDAHKKPVHRAIILYAGERVLPFGEHDGVALQAVPLGCLGG</sequence>
<dbReference type="Pfam" id="PF13173">
    <property type="entry name" value="AAA_14"/>
    <property type="match status" value="1"/>
</dbReference>
<reference evidence="3" key="1">
    <citation type="submission" date="2020-01" db="EMBL/GenBank/DDBJ databases">
        <authorList>
            <person name="Meier V. D."/>
            <person name="Meier V D."/>
        </authorList>
    </citation>
    <scope>NUCLEOTIDE SEQUENCE</scope>
    <source>
        <strain evidence="3">HLG_WM_MAG_09</strain>
    </source>
</reference>
<name>A0A6S6U6G1_9GAMM</name>
<evidence type="ECO:0000259" key="2">
    <source>
        <dbReference type="Pfam" id="PF13635"/>
    </source>
</evidence>
<dbReference type="AlphaFoldDB" id="A0A6S6U6G1"/>
<dbReference type="SUPFAM" id="SSF52540">
    <property type="entry name" value="P-loop containing nucleoside triphosphate hydrolases"/>
    <property type="match status" value="1"/>
</dbReference>
<dbReference type="InterPro" id="IPR041682">
    <property type="entry name" value="AAA_14"/>
</dbReference>
<evidence type="ECO:0000313" key="3">
    <source>
        <dbReference type="EMBL" id="CAA6829995.1"/>
    </source>
</evidence>
<dbReference type="EMBL" id="CACVAT010000555">
    <property type="protein sequence ID" value="CAA6829995.1"/>
    <property type="molecule type" value="Genomic_DNA"/>
</dbReference>
<dbReference type="InterPro" id="IPR025420">
    <property type="entry name" value="DUF4143"/>
</dbReference>
<feature type="domain" description="DUF4143" evidence="2">
    <location>
        <begin position="191"/>
        <end position="349"/>
    </location>
</feature>
<dbReference type="PANTHER" id="PTHR43566">
    <property type="entry name" value="CONSERVED PROTEIN"/>
    <property type="match status" value="1"/>
</dbReference>
<gene>
    <name evidence="3" type="ORF">HELGO_WM7776</name>
</gene>